<reference evidence="3" key="1">
    <citation type="journal article" date="2019" name="Plant Biotechnol. J.">
        <title>Genome sequencing of the Australian wild diploid species Gossypium australe highlights disease resistance and delayed gland morphogenesis.</title>
        <authorList>
            <person name="Cai Y."/>
            <person name="Cai X."/>
            <person name="Wang Q."/>
            <person name="Wang P."/>
            <person name="Zhang Y."/>
            <person name="Cai C."/>
            <person name="Xu Y."/>
            <person name="Wang K."/>
            <person name="Zhou Z."/>
            <person name="Wang C."/>
            <person name="Geng S."/>
            <person name="Li B."/>
            <person name="Dong Q."/>
            <person name="Hou Y."/>
            <person name="Wang H."/>
            <person name="Ai P."/>
            <person name="Liu Z."/>
            <person name="Yi F."/>
            <person name="Sun M."/>
            <person name="An G."/>
            <person name="Cheng J."/>
            <person name="Zhang Y."/>
            <person name="Shi Q."/>
            <person name="Xie Y."/>
            <person name="Shi X."/>
            <person name="Chang Y."/>
            <person name="Huang F."/>
            <person name="Chen Y."/>
            <person name="Hong S."/>
            <person name="Mi L."/>
            <person name="Sun Q."/>
            <person name="Zhang L."/>
            <person name="Zhou B."/>
            <person name="Peng R."/>
            <person name="Zhang X."/>
            <person name="Liu F."/>
        </authorList>
    </citation>
    <scope>NUCLEOTIDE SEQUENCE [LARGE SCALE GENOMIC DNA]</scope>
    <source>
        <strain evidence="3">cv. PA1801</strain>
    </source>
</reference>
<keyword evidence="3" id="KW-1185">Reference proteome</keyword>
<dbReference type="Proteomes" id="UP000325315">
    <property type="component" value="Unassembled WGS sequence"/>
</dbReference>
<sequence>MMPDEILYRCGSFDWGAIGYAPLLAIRQYKSRQFVLATHGLAQSEFSYKGKNYKKKIREITNAWKQTRRMKTVIVGEITIPKYKVWLSKRVNENIPGPNLEDVRSVEECLQVIPTELEIIKQDFEKKNSEFGKKIEQLEEERMHLKLDVEVQKSEAEKLRKGKNKAEEDLDSLKTDYKKMRLSMRTVGLGKNSDQW</sequence>
<organism evidence="2 3">
    <name type="scientific">Gossypium australe</name>
    <dbReference type="NCBI Taxonomy" id="47621"/>
    <lineage>
        <taxon>Eukaryota</taxon>
        <taxon>Viridiplantae</taxon>
        <taxon>Streptophyta</taxon>
        <taxon>Embryophyta</taxon>
        <taxon>Tracheophyta</taxon>
        <taxon>Spermatophyta</taxon>
        <taxon>Magnoliopsida</taxon>
        <taxon>eudicotyledons</taxon>
        <taxon>Gunneridae</taxon>
        <taxon>Pentapetalae</taxon>
        <taxon>rosids</taxon>
        <taxon>malvids</taxon>
        <taxon>Malvales</taxon>
        <taxon>Malvaceae</taxon>
        <taxon>Malvoideae</taxon>
        <taxon>Gossypium</taxon>
    </lineage>
</organism>
<accession>A0A5B6X5A1</accession>
<name>A0A5B6X5A1_9ROSI</name>
<proteinExistence type="predicted"/>
<dbReference type="EMBL" id="SMMG02000001">
    <property type="protein sequence ID" value="KAA3488786.1"/>
    <property type="molecule type" value="Genomic_DNA"/>
</dbReference>
<keyword evidence="1" id="KW-0175">Coiled coil</keyword>
<comment type="caution">
    <text evidence="2">The sequence shown here is derived from an EMBL/GenBank/DDBJ whole genome shotgun (WGS) entry which is preliminary data.</text>
</comment>
<evidence type="ECO:0000313" key="3">
    <source>
        <dbReference type="Proteomes" id="UP000325315"/>
    </source>
</evidence>
<evidence type="ECO:0000256" key="1">
    <source>
        <dbReference type="SAM" id="Coils"/>
    </source>
</evidence>
<dbReference type="PANTHER" id="PTHR48200:SF1">
    <property type="entry name" value="AMINOTRANSFERASE-LIKE PLANT MOBILE DOMAIN-CONTAINING PROTEIN"/>
    <property type="match status" value="1"/>
</dbReference>
<dbReference type="OrthoDB" id="1000158at2759"/>
<evidence type="ECO:0000313" key="2">
    <source>
        <dbReference type="EMBL" id="KAA3488786.1"/>
    </source>
</evidence>
<dbReference type="PANTHER" id="PTHR48200">
    <property type="entry name" value="PROTEIN, PUTATIVE-RELATED"/>
    <property type="match status" value="1"/>
</dbReference>
<feature type="coiled-coil region" evidence="1">
    <location>
        <begin position="121"/>
        <end position="183"/>
    </location>
</feature>
<gene>
    <name evidence="2" type="ORF">EPI10_032495</name>
</gene>
<dbReference type="AlphaFoldDB" id="A0A5B6X5A1"/>
<protein>
    <submittedName>
        <fullName evidence="2">Golgin subfamily A member 5-like</fullName>
    </submittedName>
</protein>